<keyword evidence="2" id="KW-0813">Transport</keyword>
<dbReference type="PRINTS" id="PR00160">
    <property type="entry name" value="GLUTAREDOXIN"/>
</dbReference>
<evidence type="ECO:0000259" key="7">
    <source>
        <dbReference type="Pfam" id="PF00462"/>
    </source>
</evidence>
<organism evidence="8">
    <name type="scientific">Brachypodium distachyon</name>
    <name type="common">Purple false brome</name>
    <name type="synonym">Trachynia distachya</name>
    <dbReference type="NCBI Taxonomy" id="15368"/>
    <lineage>
        <taxon>Eukaryota</taxon>
        <taxon>Viridiplantae</taxon>
        <taxon>Streptophyta</taxon>
        <taxon>Embryophyta</taxon>
        <taxon>Tracheophyta</taxon>
        <taxon>Spermatophyta</taxon>
        <taxon>Magnoliopsida</taxon>
        <taxon>Liliopsida</taxon>
        <taxon>Poales</taxon>
        <taxon>Poaceae</taxon>
        <taxon>BOP clade</taxon>
        <taxon>Pooideae</taxon>
        <taxon>Stipodae</taxon>
        <taxon>Brachypodieae</taxon>
        <taxon>Brachypodium</taxon>
    </lineage>
</organism>
<dbReference type="Proteomes" id="UP000008810">
    <property type="component" value="Chromosome 1"/>
</dbReference>
<gene>
    <name evidence="9" type="primary">LOC100825578</name>
    <name evidence="8" type="ORF">BRADI_1g31450v3</name>
</gene>
<dbReference type="OMA" id="DSTHAQF"/>
<dbReference type="EMBL" id="CM000880">
    <property type="protein sequence ID" value="KQK16924.1"/>
    <property type="molecule type" value="Genomic_DNA"/>
</dbReference>
<evidence type="ECO:0000256" key="5">
    <source>
        <dbReference type="ARBA" id="ARBA00023284"/>
    </source>
</evidence>
<evidence type="ECO:0000313" key="10">
    <source>
        <dbReference type="Proteomes" id="UP000008810"/>
    </source>
</evidence>
<comment type="similarity">
    <text evidence="1">Belongs to the glutaredoxin family. CPYC subfamily.</text>
</comment>
<dbReference type="InterPro" id="IPR011767">
    <property type="entry name" value="GLR_AS"/>
</dbReference>
<dbReference type="STRING" id="15368.I1GVR5"/>
<dbReference type="HOGENOM" id="CLU_026126_7_2_1"/>
<accession>I1GVR5</accession>
<evidence type="ECO:0000256" key="3">
    <source>
        <dbReference type="ARBA" id="ARBA00022982"/>
    </source>
</evidence>
<dbReference type="InterPro" id="IPR002109">
    <property type="entry name" value="Glutaredoxin"/>
</dbReference>
<dbReference type="NCBIfam" id="TIGR02180">
    <property type="entry name" value="GRX_euk"/>
    <property type="match status" value="1"/>
</dbReference>
<dbReference type="EnsemblPlants" id="KQK16924">
    <property type="protein sequence ID" value="KQK16924"/>
    <property type="gene ID" value="BRADI_1g31450v3"/>
</dbReference>
<dbReference type="OrthoDB" id="418495at2759"/>
<evidence type="ECO:0000256" key="1">
    <source>
        <dbReference type="ARBA" id="ARBA00007190"/>
    </source>
</evidence>
<protein>
    <recommendedName>
        <fullName evidence="7">Glutaredoxin domain-containing protein</fullName>
    </recommendedName>
</protein>
<feature type="signal peptide" evidence="6">
    <location>
        <begin position="1"/>
        <end position="27"/>
    </location>
</feature>
<dbReference type="InterPro" id="IPR014025">
    <property type="entry name" value="Glutaredoxin_subgr"/>
</dbReference>
<dbReference type="Pfam" id="PF00462">
    <property type="entry name" value="Glutaredoxin"/>
    <property type="match status" value="1"/>
</dbReference>
<feature type="chain" id="PRO_5014094099" description="Glutaredoxin domain-containing protein" evidence="6">
    <location>
        <begin position="28"/>
        <end position="137"/>
    </location>
</feature>
<keyword evidence="4" id="KW-1015">Disulfide bond</keyword>
<dbReference type="SUPFAM" id="SSF52833">
    <property type="entry name" value="Thioredoxin-like"/>
    <property type="match status" value="1"/>
</dbReference>
<dbReference type="FunCoup" id="I1GVR5">
    <property type="interactions" value="1787"/>
</dbReference>
<dbReference type="GO" id="GO:0034599">
    <property type="term" value="P:cellular response to oxidative stress"/>
    <property type="evidence" value="ECO:0000318"/>
    <property type="project" value="GO_Central"/>
</dbReference>
<dbReference type="GO" id="GO:0005737">
    <property type="term" value="C:cytoplasm"/>
    <property type="evidence" value="ECO:0000318"/>
    <property type="project" value="GO_Central"/>
</dbReference>
<dbReference type="Gramene" id="KQK16924">
    <property type="protein sequence ID" value="KQK16924"/>
    <property type="gene ID" value="BRADI_1g31450v3"/>
</dbReference>
<dbReference type="InterPro" id="IPR036249">
    <property type="entry name" value="Thioredoxin-like_sf"/>
</dbReference>
<evidence type="ECO:0000256" key="4">
    <source>
        <dbReference type="ARBA" id="ARBA00023157"/>
    </source>
</evidence>
<name>I1GVR5_BRADI</name>
<dbReference type="PROSITE" id="PS51354">
    <property type="entry name" value="GLUTAREDOXIN_2"/>
    <property type="match status" value="1"/>
</dbReference>
<reference evidence="8 9" key="1">
    <citation type="journal article" date="2010" name="Nature">
        <title>Genome sequencing and analysis of the model grass Brachypodium distachyon.</title>
        <authorList>
            <consortium name="International Brachypodium Initiative"/>
        </authorList>
    </citation>
    <scope>NUCLEOTIDE SEQUENCE [LARGE SCALE GENOMIC DNA]</scope>
    <source>
        <strain evidence="8 9">Bd21</strain>
    </source>
</reference>
<evidence type="ECO:0000313" key="8">
    <source>
        <dbReference type="EMBL" id="KQK16924.1"/>
    </source>
</evidence>
<dbReference type="PROSITE" id="PS00195">
    <property type="entry name" value="GLUTAREDOXIN_1"/>
    <property type="match status" value="1"/>
</dbReference>
<dbReference type="InterPro" id="IPR011899">
    <property type="entry name" value="Glutaredoxin_euk/vir"/>
</dbReference>
<dbReference type="Gene3D" id="3.40.30.10">
    <property type="entry name" value="Glutaredoxin"/>
    <property type="match status" value="1"/>
</dbReference>
<reference evidence="9" key="3">
    <citation type="submission" date="2018-08" db="UniProtKB">
        <authorList>
            <consortium name="EnsemblPlants"/>
        </authorList>
    </citation>
    <scope>IDENTIFICATION</scope>
    <source>
        <strain evidence="9">cv. Bd21</strain>
    </source>
</reference>
<dbReference type="eggNOG" id="KOG1752">
    <property type="taxonomic scope" value="Eukaryota"/>
</dbReference>
<sequence length="137" mass="14856">MAAFLGRRFGMAAAAATFLALAAFGSASESSSKSAFVKSTVKAHDVVIFSKSYCPYCRRAKAVFKELQLKKDPYVVELDQREDGGEIQDALSDMVGRRTVPQVFVRGKHLGGSDDTVDAYESGELAKLLNISVKEDL</sequence>
<evidence type="ECO:0000313" key="9">
    <source>
        <dbReference type="EnsemblPlants" id="KQK16924"/>
    </source>
</evidence>
<dbReference type="PANTHER" id="PTHR45694:SF5">
    <property type="entry name" value="GLUTAREDOXIN 2"/>
    <property type="match status" value="1"/>
</dbReference>
<keyword evidence="6" id="KW-0732">Signal</keyword>
<keyword evidence="5" id="KW-0676">Redox-active center</keyword>
<dbReference type="AlphaFoldDB" id="I1GVR5"/>
<keyword evidence="10" id="KW-1185">Reference proteome</keyword>
<reference evidence="8" key="2">
    <citation type="submission" date="2017-06" db="EMBL/GenBank/DDBJ databases">
        <title>WGS assembly of Brachypodium distachyon.</title>
        <authorList>
            <consortium name="The International Brachypodium Initiative"/>
            <person name="Lucas S."/>
            <person name="Harmon-Smith M."/>
            <person name="Lail K."/>
            <person name="Tice H."/>
            <person name="Grimwood J."/>
            <person name="Bruce D."/>
            <person name="Barry K."/>
            <person name="Shu S."/>
            <person name="Lindquist E."/>
            <person name="Wang M."/>
            <person name="Pitluck S."/>
            <person name="Vogel J.P."/>
            <person name="Garvin D.F."/>
            <person name="Mockler T.C."/>
            <person name="Schmutz J."/>
            <person name="Rokhsar D."/>
            <person name="Bevan M.W."/>
        </authorList>
    </citation>
    <scope>NUCLEOTIDE SEQUENCE</scope>
    <source>
        <strain evidence="8">Bd21</strain>
    </source>
</reference>
<dbReference type="GeneID" id="100825578"/>
<feature type="domain" description="Glutaredoxin" evidence="7">
    <location>
        <begin position="46"/>
        <end position="109"/>
    </location>
</feature>
<proteinExistence type="inferred from homology"/>
<dbReference type="FunFam" id="3.40.30.10:FF:000026">
    <property type="entry name" value="Glutaredoxin 2"/>
    <property type="match status" value="1"/>
</dbReference>
<dbReference type="RefSeq" id="XP_003563368.1">
    <property type="nucleotide sequence ID" value="XM_003563320.4"/>
</dbReference>
<keyword evidence="3" id="KW-0249">Electron transport</keyword>
<dbReference type="PANTHER" id="PTHR45694">
    <property type="entry name" value="GLUTAREDOXIN 2"/>
    <property type="match status" value="1"/>
</dbReference>
<dbReference type="CDD" id="cd03419">
    <property type="entry name" value="GRX_GRXh_1_2_like"/>
    <property type="match status" value="1"/>
</dbReference>
<evidence type="ECO:0000256" key="6">
    <source>
        <dbReference type="SAM" id="SignalP"/>
    </source>
</evidence>
<evidence type="ECO:0000256" key="2">
    <source>
        <dbReference type="ARBA" id="ARBA00022448"/>
    </source>
</evidence>
<dbReference type="KEGG" id="bdi:100825578"/>
<dbReference type="GO" id="GO:0015038">
    <property type="term" value="F:glutathione disulfide oxidoreductase activity"/>
    <property type="evidence" value="ECO:0000318"/>
    <property type="project" value="GO_Central"/>
</dbReference>